<comment type="caution">
    <text evidence="4">The sequence shown here is derived from an EMBL/GenBank/DDBJ whole genome shotgun (WGS) entry which is preliminary data.</text>
</comment>
<dbReference type="SMART" id="SM00857">
    <property type="entry name" value="Resolvase"/>
    <property type="match status" value="1"/>
</dbReference>
<evidence type="ECO:0000313" key="4">
    <source>
        <dbReference type="EMBL" id="ROR37685.1"/>
    </source>
</evidence>
<keyword evidence="2" id="KW-0233">DNA recombination</keyword>
<evidence type="ECO:0000256" key="2">
    <source>
        <dbReference type="ARBA" id="ARBA00023172"/>
    </source>
</evidence>
<dbReference type="InterPro" id="IPR036162">
    <property type="entry name" value="Resolvase-like_N_sf"/>
</dbReference>
<dbReference type="PROSITE" id="PS51737">
    <property type="entry name" value="RECOMBINASE_DNA_BIND"/>
    <property type="match status" value="1"/>
</dbReference>
<dbReference type="Pfam" id="PF13408">
    <property type="entry name" value="Zn_ribbon_recom"/>
    <property type="match status" value="1"/>
</dbReference>
<accession>A0A8G1UBF1</accession>
<dbReference type="EMBL" id="RJVJ01000002">
    <property type="protein sequence ID" value="ROR37685.1"/>
    <property type="molecule type" value="Genomic_DNA"/>
</dbReference>
<dbReference type="Pfam" id="PF00239">
    <property type="entry name" value="Resolvase"/>
    <property type="match status" value="1"/>
</dbReference>
<dbReference type="PANTHER" id="PTHR30461:SF2">
    <property type="entry name" value="SERINE RECOMBINASE PINE-RELATED"/>
    <property type="match status" value="1"/>
</dbReference>
<dbReference type="PANTHER" id="PTHR30461">
    <property type="entry name" value="DNA-INVERTASE FROM LAMBDOID PROPHAGE"/>
    <property type="match status" value="1"/>
</dbReference>
<sequence>MAAASVLVRGSEADQWQDALPKWDMEDARNPLSGTVFTETLRGVRCIRLSVLTDETTSPERQREACDHVGAELRVTFGEGDALREAVDLDVSASKTSPWERPQLLRWLSNPQAYDALVFWRFDRAIRSMGHMYALANWAREHRKVLIFAEGLGGGRQVFDFRNPMDPMAELQLFMLAFAAQFESQSISDRVSGAQAAMRKMPLRWRGGGRPPYGYMPAPMPEEFGGKGWTLVPDPDAVAVIERIVRELLEGATVSAIAAGLNADGILSPRDYWADKMGRERGGKTGGTKGKHVVRETFQWTPAVITRMLRNEVLLGWKMHNGVPVRDDQGNPAMCTETPILTREEFDQIGAVLDERSINNSDRSDTEALLLRVIHCDSCGGRMYLNKQDGKQPTYKCNYHARGDKCEAPANIRGDWADEYVTAEFLRLVGGIQTRTTVVVPGYDPEPELNATVAEFTAHLKIQGQQKSKHAANEWQKRHDALDSRIADLESREKTEPQRITTTTGRTFADDWNTADTAKRRGMLIDAGVRLNVRRGTRGGWRKLDTRRVDFTMSGELDPAAEELSAWDTATASEMLPAAA</sequence>
<dbReference type="CDD" id="cd00338">
    <property type="entry name" value="Ser_Recombinase"/>
    <property type="match status" value="1"/>
</dbReference>
<protein>
    <submittedName>
        <fullName evidence="4">DNA invertase Pin-like site-specific DNA recombinase</fullName>
    </submittedName>
</protein>
<dbReference type="Proteomes" id="UP000267408">
    <property type="component" value="Unassembled WGS sequence"/>
</dbReference>
<dbReference type="AlphaFoldDB" id="A0A8G1UBF1"/>
<keyword evidence="1" id="KW-0238">DNA-binding</keyword>
<dbReference type="GO" id="GO:0000150">
    <property type="term" value="F:DNA strand exchange activity"/>
    <property type="evidence" value="ECO:0007669"/>
    <property type="project" value="InterPro"/>
</dbReference>
<dbReference type="SUPFAM" id="SSF53041">
    <property type="entry name" value="Resolvase-like"/>
    <property type="match status" value="1"/>
</dbReference>
<evidence type="ECO:0000313" key="5">
    <source>
        <dbReference type="Proteomes" id="UP000267408"/>
    </source>
</evidence>
<dbReference type="InterPro" id="IPR006119">
    <property type="entry name" value="Resolv_N"/>
</dbReference>
<dbReference type="InterPro" id="IPR011109">
    <property type="entry name" value="DNA_bind_recombinase_dom"/>
</dbReference>
<evidence type="ECO:0000259" key="3">
    <source>
        <dbReference type="PROSITE" id="PS51737"/>
    </source>
</evidence>
<dbReference type="GO" id="GO:0003677">
    <property type="term" value="F:DNA binding"/>
    <property type="evidence" value="ECO:0007669"/>
    <property type="project" value="UniProtKB-KW"/>
</dbReference>
<dbReference type="Gene3D" id="3.90.1750.20">
    <property type="entry name" value="Putative Large Serine Recombinase, Chain B, Domain 2"/>
    <property type="match status" value="1"/>
</dbReference>
<gene>
    <name evidence="4" type="ORF">EDD39_5837</name>
</gene>
<dbReference type="Pfam" id="PF07508">
    <property type="entry name" value="Recombinase"/>
    <property type="match status" value="1"/>
</dbReference>
<dbReference type="InterPro" id="IPR050639">
    <property type="entry name" value="SSR_resolvase"/>
</dbReference>
<feature type="domain" description="Recombinase" evidence="3">
    <location>
        <begin position="212"/>
        <end position="359"/>
    </location>
</feature>
<reference evidence="4 5" key="1">
    <citation type="submission" date="2018-11" db="EMBL/GenBank/DDBJ databases">
        <title>Sequencing the genomes of 1000 actinobacteria strains.</title>
        <authorList>
            <person name="Klenk H.-P."/>
        </authorList>
    </citation>
    <scope>NUCLEOTIDE SEQUENCE [LARGE SCALE GENOMIC DNA]</scope>
    <source>
        <strain evidence="4 5">DSM 44780</strain>
    </source>
</reference>
<evidence type="ECO:0000256" key="1">
    <source>
        <dbReference type="ARBA" id="ARBA00023125"/>
    </source>
</evidence>
<name>A0A8G1UBF1_9ACTN</name>
<dbReference type="InterPro" id="IPR038109">
    <property type="entry name" value="DNA_bind_recomb_sf"/>
</dbReference>
<organism evidence="4 5">
    <name type="scientific">Kitasatospora cineracea</name>
    <dbReference type="NCBI Taxonomy" id="88074"/>
    <lineage>
        <taxon>Bacteria</taxon>
        <taxon>Bacillati</taxon>
        <taxon>Actinomycetota</taxon>
        <taxon>Actinomycetes</taxon>
        <taxon>Kitasatosporales</taxon>
        <taxon>Streptomycetaceae</taxon>
        <taxon>Kitasatospora</taxon>
    </lineage>
</organism>
<dbReference type="InterPro" id="IPR025827">
    <property type="entry name" value="Zn_ribbon_recom_dom"/>
</dbReference>
<dbReference type="Gene3D" id="3.40.50.1390">
    <property type="entry name" value="Resolvase, N-terminal catalytic domain"/>
    <property type="match status" value="1"/>
</dbReference>
<proteinExistence type="predicted"/>